<feature type="compositionally biased region" description="Polar residues" evidence="1">
    <location>
        <begin position="1"/>
        <end position="19"/>
    </location>
</feature>
<organism evidence="2 3">
    <name type="scientific">Paracoccus alcaliphilus</name>
    <dbReference type="NCBI Taxonomy" id="34002"/>
    <lineage>
        <taxon>Bacteria</taxon>
        <taxon>Pseudomonadati</taxon>
        <taxon>Pseudomonadota</taxon>
        <taxon>Alphaproteobacteria</taxon>
        <taxon>Rhodobacterales</taxon>
        <taxon>Paracoccaceae</taxon>
        <taxon>Paracoccus</taxon>
    </lineage>
</organism>
<evidence type="ECO:0000313" key="3">
    <source>
        <dbReference type="Proteomes" id="UP000199054"/>
    </source>
</evidence>
<feature type="region of interest" description="Disordered" evidence="1">
    <location>
        <begin position="1"/>
        <end position="20"/>
    </location>
</feature>
<proteinExistence type="predicted"/>
<dbReference type="STRING" id="34002.SAMN04489859_104719"/>
<sequence>MHLTQCSTDATISARSSGNPADIAQVIDRLSPADRSSGPGQCDGIRPRRIMQPVRGSLRRAGYVLVIEEVANAYRDLGI</sequence>
<dbReference type="EMBL" id="FODE01000047">
    <property type="protein sequence ID" value="SEO22002.1"/>
    <property type="molecule type" value="Genomic_DNA"/>
</dbReference>
<name>A0A1H8MXH3_9RHOB</name>
<keyword evidence="3" id="KW-1185">Reference proteome</keyword>
<gene>
    <name evidence="2" type="ORF">SAMN04489859_104719</name>
</gene>
<dbReference type="AlphaFoldDB" id="A0A1H8MXH3"/>
<evidence type="ECO:0000313" key="2">
    <source>
        <dbReference type="EMBL" id="SEO22002.1"/>
    </source>
</evidence>
<evidence type="ECO:0000256" key="1">
    <source>
        <dbReference type="SAM" id="MobiDB-lite"/>
    </source>
</evidence>
<reference evidence="2 3" key="1">
    <citation type="submission" date="2016-10" db="EMBL/GenBank/DDBJ databases">
        <authorList>
            <person name="de Groot N.N."/>
        </authorList>
    </citation>
    <scope>NUCLEOTIDE SEQUENCE [LARGE SCALE GENOMIC DNA]</scope>
    <source>
        <strain evidence="2 3">DSM 8512</strain>
    </source>
</reference>
<accession>A0A1H8MXH3</accession>
<feature type="region of interest" description="Disordered" evidence="1">
    <location>
        <begin position="28"/>
        <end position="47"/>
    </location>
</feature>
<dbReference type="Proteomes" id="UP000199054">
    <property type="component" value="Unassembled WGS sequence"/>
</dbReference>
<protein>
    <submittedName>
        <fullName evidence="2">Uncharacterized protein</fullName>
    </submittedName>
</protein>